<organism evidence="3 4">
    <name type="scientific">Dermabacter jinjuensis</name>
    <dbReference type="NCBI Taxonomy" id="1667168"/>
    <lineage>
        <taxon>Bacteria</taxon>
        <taxon>Bacillati</taxon>
        <taxon>Actinomycetota</taxon>
        <taxon>Actinomycetes</taxon>
        <taxon>Micrococcales</taxon>
        <taxon>Dermabacteraceae</taxon>
        <taxon>Dermabacter</taxon>
    </lineage>
</organism>
<name>A0ABM6PP28_9MICO</name>
<proteinExistence type="predicted"/>
<accession>A0ABM6PP28</accession>
<feature type="transmembrane region" description="Helical" evidence="2">
    <location>
        <begin position="17"/>
        <end position="38"/>
    </location>
</feature>
<keyword evidence="2" id="KW-0472">Membrane</keyword>
<reference evidence="3 4" key="1">
    <citation type="journal article" date="2016" name="Int. J. Syst. Evol. Microbiol.">
        <title>Dermabacter jinjuensis sp. nov., a novel species of the genus Dermabacter isolated from a clinical specimen.</title>
        <authorList>
            <person name="Park Y.K."/>
            <person name="Lee K.M."/>
            <person name="Lee W.K."/>
            <person name="Cho M.J."/>
            <person name="Lee H.S."/>
            <person name="Cho Y.G."/>
            <person name="Lee Y.C."/>
            <person name="Lee W.K."/>
            <person name="Seong W.K."/>
            <person name="Hwang K.J."/>
        </authorList>
    </citation>
    <scope>NUCLEOTIDE SEQUENCE [LARGE SCALE GENOMIC DNA]</scope>
    <source>
        <strain evidence="3 4">32T</strain>
    </source>
</reference>
<dbReference type="Pfam" id="PF14012">
    <property type="entry name" value="DUF4229"/>
    <property type="match status" value="1"/>
</dbReference>
<feature type="region of interest" description="Disordered" evidence="1">
    <location>
        <begin position="75"/>
        <end position="107"/>
    </location>
</feature>
<evidence type="ECO:0000256" key="1">
    <source>
        <dbReference type="SAM" id="MobiDB-lite"/>
    </source>
</evidence>
<gene>
    <name evidence="3" type="ORF">COP05_08430</name>
</gene>
<keyword evidence="4" id="KW-1185">Reference proteome</keyword>
<evidence type="ECO:0008006" key="5">
    <source>
        <dbReference type="Google" id="ProtNLM"/>
    </source>
</evidence>
<evidence type="ECO:0000313" key="3">
    <source>
        <dbReference type="EMBL" id="ATH97110.1"/>
    </source>
</evidence>
<protein>
    <recommendedName>
        <fullName evidence="5">DUF4229 domain-containing protein</fullName>
    </recommendedName>
</protein>
<dbReference type="InterPro" id="IPR025323">
    <property type="entry name" value="DUF4229"/>
</dbReference>
<sequence length="107" mass="12070">MLAILSRRGIMEVMRNYVLYSVIRLALFAGVWALLYFLMPGVHWLFTGTLAAVIAMLISILALGKLRQGVASNLEHSVEKRREKKRGHKSDAELDAEEEDSLIDRGE</sequence>
<evidence type="ECO:0000313" key="4">
    <source>
        <dbReference type="Proteomes" id="UP000815698"/>
    </source>
</evidence>
<feature type="transmembrane region" description="Helical" evidence="2">
    <location>
        <begin position="44"/>
        <end position="64"/>
    </location>
</feature>
<keyword evidence="2" id="KW-0812">Transmembrane</keyword>
<dbReference type="Proteomes" id="UP000815698">
    <property type="component" value="Chromosome"/>
</dbReference>
<keyword evidence="2" id="KW-1133">Transmembrane helix</keyword>
<dbReference type="EMBL" id="CP023482">
    <property type="protein sequence ID" value="ATH97110.1"/>
    <property type="molecule type" value="Genomic_DNA"/>
</dbReference>
<evidence type="ECO:0000256" key="2">
    <source>
        <dbReference type="SAM" id="Phobius"/>
    </source>
</evidence>